<dbReference type="InterPro" id="IPR023205">
    <property type="entry name" value="DsbA/DsbL"/>
</dbReference>
<dbReference type="SUPFAM" id="SSF52833">
    <property type="entry name" value="Thioredoxin-like"/>
    <property type="match status" value="1"/>
</dbReference>
<dbReference type="Proteomes" id="UP001430701">
    <property type="component" value="Unassembled WGS sequence"/>
</dbReference>
<evidence type="ECO:0000313" key="14">
    <source>
        <dbReference type="Proteomes" id="UP001430701"/>
    </source>
</evidence>
<keyword evidence="14" id="KW-1185">Reference proteome</keyword>
<feature type="signal peptide" evidence="9">
    <location>
        <begin position="1"/>
        <end position="21"/>
    </location>
</feature>
<feature type="chain" id="PRO_5004990812" description="Thiol:disulfide interchange protein DsbA" evidence="9">
    <location>
        <begin position="22"/>
        <end position="255"/>
    </location>
</feature>
<evidence type="ECO:0000313" key="12">
    <source>
        <dbReference type="EMBL" id="MCD8472276.1"/>
    </source>
</evidence>
<keyword evidence="7" id="KW-0676">Redox-active center</keyword>
<evidence type="ECO:0000313" key="13">
    <source>
        <dbReference type="Proteomes" id="UP000020406"/>
    </source>
</evidence>
<comment type="subcellular location">
    <subcellularLocation>
        <location evidence="1">Periplasm</location>
    </subcellularLocation>
</comment>
<dbReference type="PROSITE" id="PS51352">
    <property type="entry name" value="THIOREDOXIN_2"/>
    <property type="match status" value="1"/>
</dbReference>
<name>Z9JGZ9_9GAMM</name>
<dbReference type="RefSeq" id="WP_038272261.1">
    <property type="nucleotide sequence ID" value="NZ_CP053627.1"/>
</dbReference>
<dbReference type="Gene3D" id="3.40.30.10">
    <property type="entry name" value="Glutaredoxin"/>
    <property type="match status" value="1"/>
</dbReference>
<evidence type="ECO:0000256" key="1">
    <source>
        <dbReference type="ARBA" id="ARBA00004418"/>
    </source>
</evidence>
<protein>
    <recommendedName>
        <fullName evidence="3">Thiol:disulfide interchange protein DsbA</fullName>
    </recommendedName>
</protein>
<dbReference type="InterPro" id="IPR001853">
    <property type="entry name" value="DSBA-like_thioredoxin_dom"/>
</dbReference>
<dbReference type="GeneID" id="68901292"/>
<dbReference type="PANTHER" id="PTHR35891:SF2">
    <property type="entry name" value="THIOL:DISULFIDE INTERCHANGE PROTEIN DSBA"/>
    <property type="match status" value="1"/>
</dbReference>
<dbReference type="OrthoDB" id="9784896at2"/>
<dbReference type="InterPro" id="IPR036249">
    <property type="entry name" value="Thioredoxin-like_sf"/>
</dbReference>
<dbReference type="GO" id="GO:0042597">
    <property type="term" value="C:periplasmic space"/>
    <property type="evidence" value="ECO:0007669"/>
    <property type="project" value="UniProtKB-SubCell"/>
</dbReference>
<feature type="domain" description="Thioredoxin" evidence="10">
    <location>
        <begin position="46"/>
        <end position="247"/>
    </location>
</feature>
<gene>
    <name evidence="11" type="ORF">AF72_10905</name>
    <name evidence="12" type="ORF">LPH55_02020</name>
</gene>
<evidence type="ECO:0000256" key="8">
    <source>
        <dbReference type="SAM" id="MobiDB-lite"/>
    </source>
</evidence>
<evidence type="ECO:0000256" key="9">
    <source>
        <dbReference type="SAM" id="SignalP"/>
    </source>
</evidence>
<dbReference type="CDD" id="cd03019">
    <property type="entry name" value="DsbA_DsbA"/>
    <property type="match status" value="1"/>
</dbReference>
<evidence type="ECO:0000256" key="3">
    <source>
        <dbReference type="ARBA" id="ARBA00013831"/>
    </source>
</evidence>
<proteinExistence type="inferred from homology"/>
<dbReference type="Proteomes" id="UP000020406">
    <property type="component" value="Unassembled WGS sequence"/>
</dbReference>
<dbReference type="eggNOG" id="COG1651">
    <property type="taxonomic scope" value="Bacteria"/>
</dbReference>
<dbReference type="STRING" id="1444770.AF72_10905"/>
<dbReference type="EMBL" id="JAJPPU010000001">
    <property type="protein sequence ID" value="MCD8472276.1"/>
    <property type="molecule type" value="Genomic_DNA"/>
</dbReference>
<dbReference type="EMBL" id="JDSQ01000020">
    <property type="protein sequence ID" value="EWS77449.1"/>
    <property type="molecule type" value="Genomic_DNA"/>
</dbReference>
<reference evidence="11 13" key="1">
    <citation type="journal article" date="2014" name="Genome Announc.">
        <title>Draft Genome Sequence of Xylella fastidiosa Pear Leaf Scorch Strain in Taiwan.</title>
        <authorList>
            <person name="Su C.C."/>
            <person name="Deng W.L."/>
            <person name="Jan F.J."/>
            <person name="Chang C.J."/>
            <person name="Huang H."/>
            <person name="Chen J."/>
        </authorList>
    </citation>
    <scope>NUCLEOTIDE SEQUENCE [LARGE SCALE GENOMIC DNA]</scope>
    <source>
        <strain evidence="11 13">PLS229</strain>
    </source>
</reference>
<evidence type="ECO:0000256" key="6">
    <source>
        <dbReference type="ARBA" id="ARBA00023157"/>
    </source>
</evidence>
<evidence type="ECO:0000256" key="2">
    <source>
        <dbReference type="ARBA" id="ARBA00005791"/>
    </source>
</evidence>
<dbReference type="AlphaFoldDB" id="Z9JGZ9"/>
<evidence type="ECO:0000256" key="4">
    <source>
        <dbReference type="ARBA" id="ARBA00022729"/>
    </source>
</evidence>
<feature type="region of interest" description="Disordered" evidence="8">
    <location>
        <begin position="33"/>
        <end position="62"/>
    </location>
</feature>
<keyword evidence="5" id="KW-0574">Periplasm</keyword>
<dbReference type="Pfam" id="PF01323">
    <property type="entry name" value="DSBA"/>
    <property type="match status" value="1"/>
</dbReference>
<accession>Z9JGZ9</accession>
<comment type="caution">
    <text evidence="11">The sequence shown here is derived from an EMBL/GenBank/DDBJ whole genome shotgun (WGS) entry which is preliminary data.</text>
</comment>
<dbReference type="PROSITE" id="PS51257">
    <property type="entry name" value="PROKAR_LIPOPROTEIN"/>
    <property type="match status" value="1"/>
</dbReference>
<evidence type="ECO:0000256" key="7">
    <source>
        <dbReference type="ARBA" id="ARBA00023284"/>
    </source>
</evidence>
<reference evidence="12" key="2">
    <citation type="submission" date="2021-11" db="EMBL/GenBank/DDBJ databases">
        <title>Genome sequence of Xylella taiwanensis PLS432.</title>
        <authorList>
            <person name="Weng L.-W."/>
            <person name="Su C.-C."/>
            <person name="Tsai C.-W."/>
            <person name="Kuo C.-H."/>
        </authorList>
    </citation>
    <scope>NUCLEOTIDE SEQUENCE</scope>
    <source>
        <strain evidence="12">PLS432</strain>
    </source>
</reference>
<sequence length="255" mass="27666">MKNRFAMTLMALLPVLVACQAKDGTADTVPSAIPAPSVQSIPPPSTAATPISPPVQAARVPSGPEPVADTDYIVIQGGQPFQPVAGKIEVAEVFGYVCPACFQFQPKIEPWKAGLPSDVHFVYVPAVFGGTWDDYARAFYAAETLSLQEKTHRALYQAIHVEQTLKGERGRDTVQDIANFYAKFGVNPEQFANTMASFGISAKVNRAKQFAKRSQITGTPSLVINGKYLVKGRTYDDILRIADHLIEGERKALGK</sequence>
<dbReference type="PANTHER" id="PTHR35891">
    <property type="entry name" value="THIOL:DISULFIDE INTERCHANGE PROTEIN DSBA"/>
    <property type="match status" value="1"/>
</dbReference>
<evidence type="ECO:0000259" key="10">
    <source>
        <dbReference type="PROSITE" id="PS51352"/>
    </source>
</evidence>
<dbReference type="GO" id="GO:0016491">
    <property type="term" value="F:oxidoreductase activity"/>
    <property type="evidence" value="ECO:0007669"/>
    <property type="project" value="InterPro"/>
</dbReference>
<dbReference type="InterPro" id="IPR013766">
    <property type="entry name" value="Thioredoxin_domain"/>
</dbReference>
<evidence type="ECO:0000313" key="11">
    <source>
        <dbReference type="EMBL" id="EWS77449.1"/>
    </source>
</evidence>
<organism evidence="11 13">
    <name type="scientific">Xylella taiwanensis</name>
    <dbReference type="NCBI Taxonomy" id="1444770"/>
    <lineage>
        <taxon>Bacteria</taxon>
        <taxon>Pseudomonadati</taxon>
        <taxon>Pseudomonadota</taxon>
        <taxon>Gammaproteobacteria</taxon>
        <taxon>Lysobacterales</taxon>
        <taxon>Lysobacteraceae</taxon>
        <taxon>Xylella</taxon>
    </lineage>
</organism>
<keyword evidence="6" id="KW-1015">Disulfide bond</keyword>
<comment type="similarity">
    <text evidence="2">Belongs to the thioredoxin family. DsbA subfamily.</text>
</comment>
<keyword evidence="4 9" id="KW-0732">Signal</keyword>
<dbReference type="PATRIC" id="fig|1444770.3.peg.2579"/>
<evidence type="ECO:0000256" key="5">
    <source>
        <dbReference type="ARBA" id="ARBA00022764"/>
    </source>
</evidence>
<dbReference type="InterPro" id="IPR050824">
    <property type="entry name" value="Thiol_disulfide_DsbA"/>
</dbReference>